<keyword evidence="8" id="KW-1185">Reference proteome</keyword>
<dbReference type="PANTHER" id="PTHR33867:SF1">
    <property type="entry name" value="RIBOSOME MATURATION FACTOR RIMP"/>
    <property type="match status" value="1"/>
</dbReference>
<dbReference type="Gene3D" id="2.30.30.180">
    <property type="entry name" value="Ribosome maturation factor RimP, C-terminal domain"/>
    <property type="match status" value="1"/>
</dbReference>
<gene>
    <name evidence="3 7" type="primary">rimP</name>
    <name evidence="7" type="ORF">ROR02_29750</name>
</gene>
<comment type="function">
    <text evidence="3">Required for maturation of 30S ribosomal subunits.</text>
</comment>
<dbReference type="SUPFAM" id="SSF74942">
    <property type="entry name" value="YhbC-like, C-terminal domain"/>
    <property type="match status" value="1"/>
</dbReference>
<dbReference type="GO" id="GO:0006412">
    <property type="term" value="P:translation"/>
    <property type="evidence" value="ECO:0007669"/>
    <property type="project" value="TreeGrafter"/>
</dbReference>
<dbReference type="Pfam" id="PF02576">
    <property type="entry name" value="RimP_N"/>
    <property type="match status" value="1"/>
</dbReference>
<dbReference type="PANTHER" id="PTHR33867">
    <property type="entry name" value="RIBOSOME MATURATION FACTOR RIMP"/>
    <property type="match status" value="1"/>
</dbReference>
<name>A0A512HBL2_9PROT</name>
<dbReference type="Pfam" id="PF17384">
    <property type="entry name" value="DUF150_C"/>
    <property type="match status" value="1"/>
</dbReference>
<dbReference type="GO" id="GO:0000028">
    <property type="term" value="P:ribosomal small subunit assembly"/>
    <property type="evidence" value="ECO:0007669"/>
    <property type="project" value="TreeGrafter"/>
</dbReference>
<dbReference type="InterPro" id="IPR035956">
    <property type="entry name" value="RimP_N_sf"/>
</dbReference>
<comment type="caution">
    <text evidence="7">The sequence shown here is derived from an EMBL/GenBank/DDBJ whole genome shotgun (WGS) entry which is preliminary data.</text>
</comment>
<reference evidence="7 8" key="1">
    <citation type="submission" date="2019-07" db="EMBL/GenBank/DDBJ databases">
        <title>Whole genome shotgun sequence of Rhodospirillum oryzae NBRC 107573.</title>
        <authorList>
            <person name="Hosoyama A."/>
            <person name="Uohara A."/>
            <person name="Ohji S."/>
            <person name="Ichikawa N."/>
        </authorList>
    </citation>
    <scope>NUCLEOTIDE SEQUENCE [LARGE SCALE GENOMIC DNA]</scope>
    <source>
        <strain evidence="7 8">NBRC 107573</strain>
    </source>
</reference>
<dbReference type="Gene3D" id="3.30.300.70">
    <property type="entry name" value="RimP-like superfamily, N-terminal"/>
    <property type="match status" value="1"/>
</dbReference>
<dbReference type="SUPFAM" id="SSF75420">
    <property type="entry name" value="YhbC-like, N-terminal domain"/>
    <property type="match status" value="1"/>
</dbReference>
<dbReference type="HAMAP" id="MF_01077">
    <property type="entry name" value="RimP"/>
    <property type="match status" value="1"/>
</dbReference>
<organism evidence="7 8">
    <name type="scientific">Pararhodospirillum oryzae</name>
    <dbReference type="NCBI Taxonomy" id="478448"/>
    <lineage>
        <taxon>Bacteria</taxon>
        <taxon>Pseudomonadati</taxon>
        <taxon>Pseudomonadota</taxon>
        <taxon>Alphaproteobacteria</taxon>
        <taxon>Rhodospirillales</taxon>
        <taxon>Rhodospirillaceae</taxon>
        <taxon>Pararhodospirillum</taxon>
    </lineage>
</organism>
<feature type="domain" description="Ribosome maturation factor RimP N-terminal" evidence="5">
    <location>
        <begin position="8"/>
        <end position="81"/>
    </location>
</feature>
<evidence type="ECO:0000259" key="5">
    <source>
        <dbReference type="Pfam" id="PF02576"/>
    </source>
</evidence>
<dbReference type="InterPro" id="IPR028989">
    <property type="entry name" value="RimP_N"/>
</dbReference>
<evidence type="ECO:0000256" key="4">
    <source>
        <dbReference type="SAM" id="MobiDB-lite"/>
    </source>
</evidence>
<dbReference type="EMBL" id="BJZO01000118">
    <property type="protein sequence ID" value="GEO82844.1"/>
    <property type="molecule type" value="Genomic_DNA"/>
</dbReference>
<evidence type="ECO:0000256" key="1">
    <source>
        <dbReference type="ARBA" id="ARBA00022490"/>
    </source>
</evidence>
<feature type="domain" description="Ribosome maturation factor RimP C-terminal" evidence="6">
    <location>
        <begin position="84"/>
        <end position="155"/>
    </location>
</feature>
<dbReference type="CDD" id="cd01734">
    <property type="entry name" value="YlxS_C"/>
    <property type="match status" value="1"/>
</dbReference>
<feature type="compositionally biased region" description="Acidic residues" evidence="4">
    <location>
        <begin position="173"/>
        <end position="183"/>
    </location>
</feature>
<keyword evidence="2 3" id="KW-0690">Ribosome biogenesis</keyword>
<dbReference type="InterPro" id="IPR003728">
    <property type="entry name" value="Ribosome_maturation_RimP"/>
</dbReference>
<dbReference type="GO" id="GO:0005829">
    <property type="term" value="C:cytosol"/>
    <property type="evidence" value="ECO:0007669"/>
    <property type="project" value="TreeGrafter"/>
</dbReference>
<dbReference type="AlphaFoldDB" id="A0A512HBL2"/>
<comment type="similarity">
    <text evidence="3">Belongs to the RimP family.</text>
</comment>
<sequence length="206" mass="21826">MMGHLNKLLAPTAEAMGYDLVRVALLGSGRPTLQVMAERLDDVPMTVADCELLSRALSAVLDVEDPIAGAYMLEVSSPGLDRPLTRPKDFARFAGREARIETDRLVDGHRRMKGELLGLADERTVVLRLGGHDGVPATEVHIPFGAIVKARLVLTDALIAESLKQAAQRENEEAADDAGDDAGMDANAEAFEAPGALGTPGTTTTA</sequence>
<keyword evidence="1 3" id="KW-0963">Cytoplasm</keyword>
<comment type="subcellular location">
    <subcellularLocation>
        <location evidence="3">Cytoplasm</location>
    </subcellularLocation>
</comment>
<dbReference type="Proteomes" id="UP000321567">
    <property type="component" value="Unassembled WGS sequence"/>
</dbReference>
<dbReference type="InterPro" id="IPR036847">
    <property type="entry name" value="RimP_C_sf"/>
</dbReference>
<feature type="region of interest" description="Disordered" evidence="4">
    <location>
        <begin position="169"/>
        <end position="206"/>
    </location>
</feature>
<evidence type="ECO:0000313" key="8">
    <source>
        <dbReference type="Proteomes" id="UP000321567"/>
    </source>
</evidence>
<feature type="compositionally biased region" description="Low complexity" evidence="4">
    <location>
        <begin position="184"/>
        <end position="206"/>
    </location>
</feature>
<evidence type="ECO:0000259" key="6">
    <source>
        <dbReference type="Pfam" id="PF17384"/>
    </source>
</evidence>
<evidence type="ECO:0000256" key="3">
    <source>
        <dbReference type="HAMAP-Rule" id="MF_01077"/>
    </source>
</evidence>
<dbReference type="InterPro" id="IPR028998">
    <property type="entry name" value="RimP_C"/>
</dbReference>
<evidence type="ECO:0000313" key="7">
    <source>
        <dbReference type="EMBL" id="GEO82844.1"/>
    </source>
</evidence>
<protein>
    <recommendedName>
        <fullName evidence="3">Ribosome maturation factor RimP</fullName>
    </recommendedName>
</protein>
<proteinExistence type="inferred from homology"/>
<evidence type="ECO:0000256" key="2">
    <source>
        <dbReference type="ARBA" id="ARBA00022517"/>
    </source>
</evidence>
<dbReference type="NCBIfam" id="NF000932">
    <property type="entry name" value="PRK00092.2-5"/>
    <property type="match status" value="1"/>
</dbReference>
<accession>A0A512HBL2</accession>